<dbReference type="EMBL" id="CAMPGE010013684">
    <property type="protein sequence ID" value="CAI2372398.1"/>
    <property type="molecule type" value="Genomic_DNA"/>
</dbReference>
<reference evidence="2" key="1">
    <citation type="submission" date="2023-07" db="EMBL/GenBank/DDBJ databases">
        <authorList>
            <consortium name="AG Swart"/>
            <person name="Singh M."/>
            <person name="Singh A."/>
            <person name="Seah K."/>
            <person name="Emmerich C."/>
        </authorList>
    </citation>
    <scope>NUCLEOTIDE SEQUENCE</scope>
    <source>
        <strain evidence="2">DP1</strain>
    </source>
</reference>
<organism evidence="2 3">
    <name type="scientific">Euplotes crassus</name>
    <dbReference type="NCBI Taxonomy" id="5936"/>
    <lineage>
        <taxon>Eukaryota</taxon>
        <taxon>Sar</taxon>
        <taxon>Alveolata</taxon>
        <taxon>Ciliophora</taxon>
        <taxon>Intramacronucleata</taxon>
        <taxon>Spirotrichea</taxon>
        <taxon>Hypotrichia</taxon>
        <taxon>Euplotida</taxon>
        <taxon>Euplotidae</taxon>
        <taxon>Moneuplotes</taxon>
    </lineage>
</organism>
<dbReference type="AlphaFoldDB" id="A0AAD1UMT7"/>
<dbReference type="Proteomes" id="UP001295684">
    <property type="component" value="Unassembled WGS sequence"/>
</dbReference>
<gene>
    <name evidence="2" type="ORF">ECRASSUSDP1_LOCUS13728</name>
</gene>
<evidence type="ECO:0000313" key="3">
    <source>
        <dbReference type="Proteomes" id="UP001295684"/>
    </source>
</evidence>
<evidence type="ECO:0000256" key="1">
    <source>
        <dbReference type="SAM" id="Coils"/>
    </source>
</evidence>
<name>A0AAD1UMT7_EUPCR</name>
<accession>A0AAD1UMT7</accession>
<sequence>MEKYFPDEGEENSAVMSKFNENCDNLVGENGTTNLESSQKKSGDASKIYISVSSLEESKVPQTENSEPIQISTDQCDTRDSLSNLNLKILDSESVILTQNGLLVQSEIHKLKHSKILESKDKQMNQISKSNTVLSNILPQLIHFSKSSEYQALSDWENIIESLTDLHLRRLKIHEINQKQFPDKNKDRSKFLNRIRGYSKKIRDMKDTYLNENANEIASFKDPLDSSYLDLRAKQDLFTKFSKESKLMEKEYKFLHKKYQQLAQQTAALKVKNAHLESEVDYLKSQQYVVRPFT</sequence>
<keyword evidence="1" id="KW-0175">Coiled coil</keyword>
<keyword evidence="3" id="KW-1185">Reference proteome</keyword>
<evidence type="ECO:0000313" key="2">
    <source>
        <dbReference type="EMBL" id="CAI2372398.1"/>
    </source>
</evidence>
<proteinExistence type="predicted"/>
<feature type="coiled-coil region" evidence="1">
    <location>
        <begin position="245"/>
        <end position="279"/>
    </location>
</feature>
<protein>
    <submittedName>
        <fullName evidence="2">Uncharacterized protein</fullName>
    </submittedName>
</protein>
<comment type="caution">
    <text evidence="2">The sequence shown here is derived from an EMBL/GenBank/DDBJ whole genome shotgun (WGS) entry which is preliminary data.</text>
</comment>